<protein>
    <submittedName>
        <fullName evidence="2">Uncharacterized protein</fullName>
    </submittedName>
</protein>
<dbReference type="EMBL" id="KN835202">
    <property type="protein sequence ID" value="KIK43887.1"/>
    <property type="molecule type" value="Genomic_DNA"/>
</dbReference>
<evidence type="ECO:0000313" key="2">
    <source>
        <dbReference type="EMBL" id="KIK43887.1"/>
    </source>
</evidence>
<feature type="transmembrane region" description="Helical" evidence="1">
    <location>
        <begin position="35"/>
        <end position="56"/>
    </location>
</feature>
<evidence type="ECO:0000256" key="1">
    <source>
        <dbReference type="SAM" id="Phobius"/>
    </source>
</evidence>
<name>A0A0D0BC69_9AGAM</name>
<dbReference type="HOGENOM" id="CLU_2484837_0_0_1"/>
<keyword evidence="1" id="KW-0472">Membrane</keyword>
<sequence>MRVWVCLYAVRLCCQSLSLHDTTHYIPLGWTLYQLTMLPSMTLFVIHYMSVVLIFAPSFPAPHESNVPCPIYSWLLGLRSNHWRGGI</sequence>
<keyword evidence="1" id="KW-0812">Transmembrane</keyword>
<keyword evidence="1" id="KW-1133">Transmembrane helix</keyword>
<dbReference type="InParanoid" id="A0A0D0BC69"/>
<evidence type="ECO:0000313" key="3">
    <source>
        <dbReference type="Proteomes" id="UP000054485"/>
    </source>
</evidence>
<reference evidence="3" key="2">
    <citation type="submission" date="2015-01" db="EMBL/GenBank/DDBJ databases">
        <title>Evolutionary Origins and Diversification of the Mycorrhizal Mutualists.</title>
        <authorList>
            <consortium name="DOE Joint Genome Institute"/>
            <consortium name="Mycorrhizal Genomics Consortium"/>
            <person name="Kohler A."/>
            <person name="Kuo A."/>
            <person name="Nagy L.G."/>
            <person name="Floudas D."/>
            <person name="Copeland A."/>
            <person name="Barry K.W."/>
            <person name="Cichocki N."/>
            <person name="Veneault-Fourrey C."/>
            <person name="LaButti K."/>
            <person name="Lindquist E.A."/>
            <person name="Lipzen A."/>
            <person name="Lundell T."/>
            <person name="Morin E."/>
            <person name="Murat C."/>
            <person name="Riley R."/>
            <person name="Ohm R."/>
            <person name="Sun H."/>
            <person name="Tunlid A."/>
            <person name="Henrissat B."/>
            <person name="Grigoriev I.V."/>
            <person name="Hibbett D.S."/>
            <person name="Martin F."/>
        </authorList>
    </citation>
    <scope>NUCLEOTIDE SEQUENCE [LARGE SCALE GENOMIC DNA]</scope>
    <source>
        <strain evidence="3">UH-Slu-Lm8-n1</strain>
    </source>
</reference>
<reference evidence="2 3" key="1">
    <citation type="submission" date="2014-04" db="EMBL/GenBank/DDBJ databases">
        <authorList>
            <consortium name="DOE Joint Genome Institute"/>
            <person name="Kuo A."/>
            <person name="Ruytinx J."/>
            <person name="Rineau F."/>
            <person name="Colpaert J."/>
            <person name="Kohler A."/>
            <person name="Nagy L.G."/>
            <person name="Floudas D."/>
            <person name="Copeland A."/>
            <person name="Barry K.W."/>
            <person name="Cichocki N."/>
            <person name="Veneault-Fourrey C."/>
            <person name="LaButti K."/>
            <person name="Lindquist E.A."/>
            <person name="Lipzen A."/>
            <person name="Lundell T."/>
            <person name="Morin E."/>
            <person name="Murat C."/>
            <person name="Sun H."/>
            <person name="Tunlid A."/>
            <person name="Henrissat B."/>
            <person name="Grigoriev I.V."/>
            <person name="Hibbett D.S."/>
            <person name="Martin F."/>
            <person name="Nordberg H.P."/>
            <person name="Cantor M.N."/>
            <person name="Hua S.X."/>
        </authorList>
    </citation>
    <scope>NUCLEOTIDE SEQUENCE [LARGE SCALE GENOMIC DNA]</scope>
    <source>
        <strain evidence="2 3">UH-Slu-Lm8-n1</strain>
    </source>
</reference>
<dbReference type="AlphaFoldDB" id="A0A0D0BC69"/>
<gene>
    <name evidence="2" type="ORF">CY34DRAFT_677176</name>
</gene>
<keyword evidence="3" id="KW-1185">Reference proteome</keyword>
<organism evidence="2 3">
    <name type="scientific">Suillus luteus UH-Slu-Lm8-n1</name>
    <dbReference type="NCBI Taxonomy" id="930992"/>
    <lineage>
        <taxon>Eukaryota</taxon>
        <taxon>Fungi</taxon>
        <taxon>Dikarya</taxon>
        <taxon>Basidiomycota</taxon>
        <taxon>Agaricomycotina</taxon>
        <taxon>Agaricomycetes</taxon>
        <taxon>Agaricomycetidae</taxon>
        <taxon>Boletales</taxon>
        <taxon>Suillineae</taxon>
        <taxon>Suillaceae</taxon>
        <taxon>Suillus</taxon>
    </lineage>
</organism>
<dbReference type="Proteomes" id="UP000054485">
    <property type="component" value="Unassembled WGS sequence"/>
</dbReference>
<proteinExistence type="predicted"/>
<accession>A0A0D0BC69</accession>